<dbReference type="PROSITE" id="PS51184">
    <property type="entry name" value="JMJC"/>
    <property type="match status" value="1"/>
</dbReference>
<evidence type="ECO:0000259" key="5">
    <source>
        <dbReference type="PROSITE" id="PS51184"/>
    </source>
</evidence>
<dbReference type="GO" id="GO:0032454">
    <property type="term" value="F:histone H3K9 demethylase activity"/>
    <property type="evidence" value="ECO:0007669"/>
    <property type="project" value="InterPro"/>
</dbReference>
<reference evidence="6" key="1">
    <citation type="submission" date="2021-06" db="EMBL/GenBank/DDBJ databases">
        <authorList>
            <person name="Kallberg Y."/>
            <person name="Tangrot J."/>
            <person name="Rosling A."/>
        </authorList>
    </citation>
    <scope>NUCLEOTIDE SEQUENCE</scope>
    <source>
        <strain evidence="6">IA702</strain>
    </source>
</reference>
<dbReference type="OrthoDB" id="1667110at2759"/>
<dbReference type="GO" id="GO:0000785">
    <property type="term" value="C:chromatin"/>
    <property type="evidence" value="ECO:0007669"/>
    <property type="project" value="TreeGrafter"/>
</dbReference>
<dbReference type="PANTHER" id="PTHR12549">
    <property type="entry name" value="JMJC DOMAIN-CONTAINING HISTONE DEMETHYLATION PROTEIN"/>
    <property type="match status" value="1"/>
</dbReference>
<dbReference type="GO" id="GO:0000118">
    <property type="term" value="C:histone deacetylase complex"/>
    <property type="evidence" value="ECO:0007669"/>
    <property type="project" value="TreeGrafter"/>
</dbReference>
<proteinExistence type="predicted"/>
<dbReference type="Pfam" id="PF02373">
    <property type="entry name" value="JmjC"/>
    <property type="match status" value="1"/>
</dbReference>
<feature type="compositionally biased region" description="Basic and acidic residues" evidence="4">
    <location>
        <begin position="258"/>
        <end position="276"/>
    </location>
</feature>
<protein>
    <submittedName>
        <fullName evidence="6">4348_t:CDS:1</fullName>
    </submittedName>
</protein>
<dbReference type="Gene3D" id="2.60.120.650">
    <property type="entry name" value="Cupin"/>
    <property type="match status" value="1"/>
</dbReference>
<dbReference type="EMBL" id="CAJVPJ010004028">
    <property type="protein sequence ID" value="CAG8647533.1"/>
    <property type="molecule type" value="Genomic_DNA"/>
</dbReference>
<dbReference type="GO" id="GO:0003712">
    <property type="term" value="F:transcription coregulator activity"/>
    <property type="evidence" value="ECO:0007669"/>
    <property type="project" value="TreeGrafter"/>
</dbReference>
<evidence type="ECO:0000256" key="4">
    <source>
        <dbReference type="SAM" id="MobiDB-lite"/>
    </source>
</evidence>
<evidence type="ECO:0000256" key="1">
    <source>
        <dbReference type="ARBA" id="ARBA00004123"/>
    </source>
</evidence>
<dbReference type="PANTHER" id="PTHR12549:SF38">
    <property type="entry name" value="JMJC DOMAIN-CONTAINING HISTONE DEMETHYLASE 2, ISOFORM A"/>
    <property type="match status" value="1"/>
</dbReference>
<keyword evidence="7" id="KW-1185">Reference proteome</keyword>
<comment type="caution">
    <text evidence="6">The sequence shown here is derived from an EMBL/GenBank/DDBJ whole genome shotgun (WGS) entry which is preliminary data.</text>
</comment>
<comment type="subcellular location">
    <subcellularLocation>
        <location evidence="1">Nucleus</location>
    </subcellularLocation>
</comment>
<dbReference type="SUPFAM" id="SSF51197">
    <property type="entry name" value="Clavaminate synthase-like"/>
    <property type="match status" value="1"/>
</dbReference>
<evidence type="ECO:0000313" key="6">
    <source>
        <dbReference type="EMBL" id="CAG8647533.1"/>
    </source>
</evidence>
<dbReference type="GO" id="GO:0031490">
    <property type="term" value="F:chromatin DNA binding"/>
    <property type="evidence" value="ECO:0007669"/>
    <property type="project" value="TreeGrafter"/>
</dbReference>
<name>A0A9N9H0F2_9GLOM</name>
<evidence type="ECO:0000256" key="2">
    <source>
        <dbReference type="ARBA" id="ARBA00022723"/>
    </source>
</evidence>
<dbReference type="GO" id="GO:0046872">
    <property type="term" value="F:metal ion binding"/>
    <property type="evidence" value="ECO:0007669"/>
    <property type="project" value="UniProtKB-KW"/>
</dbReference>
<dbReference type="GO" id="GO:0006357">
    <property type="term" value="P:regulation of transcription by RNA polymerase II"/>
    <property type="evidence" value="ECO:0007669"/>
    <property type="project" value="TreeGrafter"/>
</dbReference>
<feature type="non-terminal residue" evidence="6">
    <location>
        <position position="426"/>
    </location>
</feature>
<keyword evidence="3" id="KW-0539">Nucleus</keyword>
<dbReference type="AlphaFoldDB" id="A0A9N9H0F2"/>
<feature type="domain" description="JmjC" evidence="5">
    <location>
        <begin position="197"/>
        <end position="388"/>
    </location>
</feature>
<dbReference type="SMART" id="SM00558">
    <property type="entry name" value="JmjC"/>
    <property type="match status" value="1"/>
</dbReference>
<keyword evidence="2" id="KW-0479">Metal-binding</keyword>
<evidence type="ECO:0000313" key="7">
    <source>
        <dbReference type="Proteomes" id="UP000789572"/>
    </source>
</evidence>
<organism evidence="6 7">
    <name type="scientific">Paraglomus occultum</name>
    <dbReference type="NCBI Taxonomy" id="144539"/>
    <lineage>
        <taxon>Eukaryota</taxon>
        <taxon>Fungi</taxon>
        <taxon>Fungi incertae sedis</taxon>
        <taxon>Mucoromycota</taxon>
        <taxon>Glomeromycotina</taxon>
        <taxon>Glomeromycetes</taxon>
        <taxon>Paraglomerales</taxon>
        <taxon>Paraglomeraceae</taxon>
        <taxon>Paraglomus</taxon>
    </lineage>
</organism>
<dbReference type="InterPro" id="IPR003347">
    <property type="entry name" value="JmjC_dom"/>
</dbReference>
<sequence length="426" mass="48604">VVGEPPGQLASVVRCSTTKQSQAKRQHSKDQLVAVSHMSRDECVSVLQETKNIIPISFLNNISLEISLEFDTSKLYFDADHLSFEDFQRHWKMGLPMVITNLGKRSQIRWTPEYFINGQAGQMCRCVNSNVQGEELLMKVDEFFAGFDDHSLRKISPDGTPVCLKLKDWPSDADFKDKFPDLFEDFFRSIPFPEYTTREGTLNLASRMPMDFVRPDLGPKMYNAYGSSDKAYGRGTTNLHLDMTDAVNLMMYATPLEQRPEHELREREDRPSTNLREDSPAAVWDLYLPADLPKLREFLRGIATEQNVRVDDPIHDQCFFVDNRYRERLKQEYGISGIRLYQNPGDAVFIPAGCAHQVCNYTSCVKTAVDFVSPEGVERKSDEGMTTADLTVHLSNELKCLYEESFNTDVTIQVGEEGHSKIFHAH</sequence>
<gene>
    <name evidence="6" type="ORF">POCULU_LOCUS9767</name>
</gene>
<accession>A0A9N9H0F2</accession>
<feature type="non-terminal residue" evidence="6">
    <location>
        <position position="1"/>
    </location>
</feature>
<dbReference type="InterPro" id="IPR045109">
    <property type="entry name" value="LSDs-like"/>
</dbReference>
<evidence type="ECO:0000256" key="3">
    <source>
        <dbReference type="ARBA" id="ARBA00023242"/>
    </source>
</evidence>
<dbReference type="Proteomes" id="UP000789572">
    <property type="component" value="Unassembled WGS sequence"/>
</dbReference>
<feature type="region of interest" description="Disordered" evidence="4">
    <location>
        <begin position="257"/>
        <end position="276"/>
    </location>
</feature>